<dbReference type="STRING" id="888743.HMPREF9141_2533"/>
<dbReference type="EMBL" id="AEWX01000041">
    <property type="protein sequence ID" value="EGC18929.1"/>
    <property type="molecule type" value="Genomic_DNA"/>
</dbReference>
<sequence length="184" mass="21725">MKTSNHKYSLLLIAVICLFSAGCKTDRKKNNVSFEKNSSSIYEIITKGRDVHIQRGNDGHLYVFNGVQLHDLFTRKYKGVYYSYVKFEELVFSGKIFPDFQETVEFEFYLKKFHVNRKIEMIYDKGGYKSLLDQFCSLDKSSDTFIMNVKTEEEAYNIAYFLSVYGFTYYFDDMTGKHILRHNK</sequence>
<evidence type="ECO:0000313" key="2">
    <source>
        <dbReference type="Proteomes" id="UP000005697"/>
    </source>
</evidence>
<reference evidence="1 2" key="1">
    <citation type="submission" date="2011-01" db="EMBL/GenBank/DDBJ databases">
        <authorList>
            <person name="Muzny D."/>
            <person name="Qin X."/>
            <person name="Deng J."/>
            <person name="Jiang H."/>
            <person name="Liu Y."/>
            <person name="Qu J."/>
            <person name="Song X.-Z."/>
            <person name="Zhang L."/>
            <person name="Thornton R."/>
            <person name="Coyle M."/>
            <person name="Francisco L."/>
            <person name="Jackson L."/>
            <person name="Javaid M."/>
            <person name="Korchina V."/>
            <person name="Kovar C."/>
            <person name="Mata R."/>
            <person name="Mathew T."/>
            <person name="Ngo R."/>
            <person name="Nguyen L."/>
            <person name="Nguyen N."/>
            <person name="Okwuonu G."/>
            <person name="Ongeri F."/>
            <person name="Pham C."/>
            <person name="Simmons D."/>
            <person name="Wilczek-Boney K."/>
            <person name="Hale W."/>
            <person name="Jakkamsetti A."/>
            <person name="Pham P."/>
            <person name="Ruth R."/>
            <person name="San Lucas F."/>
            <person name="Warren J."/>
            <person name="Zhang J."/>
            <person name="Zhao Z."/>
            <person name="Zhou C."/>
            <person name="Zhu D."/>
            <person name="Lee S."/>
            <person name="Bess C."/>
            <person name="Blankenburg K."/>
            <person name="Forbes L."/>
            <person name="Fu Q."/>
            <person name="Gubbala S."/>
            <person name="Hirani K."/>
            <person name="Jayaseelan J.C."/>
            <person name="Lara F."/>
            <person name="Munidasa M."/>
            <person name="Palculict T."/>
            <person name="Patil S."/>
            <person name="Pu L.-L."/>
            <person name="Saada N."/>
            <person name="Tang L."/>
            <person name="Weissenberger G."/>
            <person name="Zhu Y."/>
            <person name="Hemphill L."/>
            <person name="Shang Y."/>
            <person name="Youmans B."/>
            <person name="Ayvaz T."/>
            <person name="Ross M."/>
            <person name="Santibanez J."/>
            <person name="Aqrawi P."/>
            <person name="Gross S."/>
            <person name="Joshi V."/>
            <person name="Fowler G."/>
            <person name="Nazareth L."/>
            <person name="Reid J."/>
            <person name="Worley K."/>
            <person name="Petrosino J."/>
            <person name="Highlander S."/>
            <person name="Gibbs R."/>
        </authorList>
    </citation>
    <scope>NUCLEOTIDE SEQUENCE [LARGE SCALE GENOMIC DNA]</scope>
    <source>
        <strain evidence="1 2">DSM 16608</strain>
    </source>
</reference>
<gene>
    <name evidence="1" type="ORF">HMPREF9141_2533</name>
</gene>
<accession>F0FAB6</accession>
<evidence type="ECO:0000313" key="1">
    <source>
        <dbReference type="EMBL" id="EGC18929.1"/>
    </source>
</evidence>
<protein>
    <recommendedName>
        <fullName evidence="3">Lipoprotein</fullName>
    </recommendedName>
</protein>
<dbReference type="AlphaFoldDB" id="F0FAB6"/>
<comment type="caution">
    <text evidence="1">The sequence shown here is derived from an EMBL/GenBank/DDBJ whole genome shotgun (WGS) entry which is preliminary data.</text>
</comment>
<evidence type="ECO:0008006" key="3">
    <source>
        <dbReference type="Google" id="ProtNLM"/>
    </source>
</evidence>
<dbReference type="HOGENOM" id="CLU_1466969_0_0_10"/>
<dbReference type="RefSeq" id="WP_007367270.1">
    <property type="nucleotide sequence ID" value="NZ_GL872282.1"/>
</dbReference>
<organism evidence="1 2">
    <name type="scientific">Prevotella multiformis DSM 16608</name>
    <dbReference type="NCBI Taxonomy" id="888743"/>
    <lineage>
        <taxon>Bacteria</taxon>
        <taxon>Pseudomonadati</taxon>
        <taxon>Bacteroidota</taxon>
        <taxon>Bacteroidia</taxon>
        <taxon>Bacteroidales</taxon>
        <taxon>Prevotellaceae</taxon>
        <taxon>Prevotella</taxon>
    </lineage>
</organism>
<name>F0FAB6_9BACT</name>
<keyword evidence="2" id="KW-1185">Reference proteome</keyword>
<proteinExistence type="predicted"/>
<dbReference type="PROSITE" id="PS51257">
    <property type="entry name" value="PROKAR_LIPOPROTEIN"/>
    <property type="match status" value="1"/>
</dbReference>
<dbReference type="Proteomes" id="UP000005697">
    <property type="component" value="Unassembled WGS sequence"/>
</dbReference>